<dbReference type="GO" id="GO:0042262">
    <property type="term" value="P:DNA protection"/>
    <property type="evidence" value="ECO:0007669"/>
    <property type="project" value="InterPro"/>
</dbReference>
<evidence type="ECO:0000313" key="1">
    <source>
        <dbReference type="EMBL" id="RAI26172.1"/>
    </source>
</evidence>
<dbReference type="GO" id="GO:0003690">
    <property type="term" value="F:double-stranded DNA binding"/>
    <property type="evidence" value="ECO:0007669"/>
    <property type="project" value="InterPro"/>
</dbReference>
<keyword evidence="2" id="KW-1185">Reference proteome</keyword>
<organism evidence="1 2">
    <name type="scientific">Rhodoplanes elegans</name>
    <dbReference type="NCBI Taxonomy" id="29408"/>
    <lineage>
        <taxon>Bacteria</taxon>
        <taxon>Pseudomonadati</taxon>
        <taxon>Pseudomonadota</taxon>
        <taxon>Alphaproteobacteria</taxon>
        <taxon>Hyphomicrobiales</taxon>
        <taxon>Nitrobacteraceae</taxon>
        <taxon>Rhodoplanes</taxon>
    </lineage>
</organism>
<sequence>MAKRTKVAAPQLPVPQSDVEAAAAVARIGVLMRELERIKAAGEDQVAAIAADVNATSAPLRAKLKAETEGLRTFCEANRGRLTEQFKRKTVTFETGTAAWRARPASVTLRDKVDEIIGRVKALGLTRFVRTKEEIDKEAMLREPALAKSIVGVSIGSAGEDFVVEP</sequence>
<dbReference type="AlphaFoldDB" id="A0A327JMT2"/>
<proteinExistence type="predicted"/>
<name>A0A327JMT2_9BRAD</name>
<comment type="caution">
    <text evidence="1">The sequence shown here is derived from an EMBL/GenBank/DDBJ whole genome shotgun (WGS) entry which is preliminary data.</text>
</comment>
<dbReference type="Proteomes" id="UP000248863">
    <property type="component" value="Unassembled WGS sequence"/>
</dbReference>
<dbReference type="OrthoDB" id="8141487at2"/>
<dbReference type="Gene3D" id="1.20.5.170">
    <property type="match status" value="1"/>
</dbReference>
<evidence type="ECO:0000313" key="2">
    <source>
        <dbReference type="Proteomes" id="UP000248863"/>
    </source>
</evidence>
<protein>
    <submittedName>
        <fullName evidence="1">Host-nuclease inhibitor protein Gam</fullName>
    </submittedName>
</protein>
<gene>
    <name evidence="1" type="ORF">CH338_30910</name>
</gene>
<accession>A0A327JMT2</accession>
<dbReference type="SUPFAM" id="SSF161266">
    <property type="entry name" value="Gam-like"/>
    <property type="match status" value="1"/>
</dbReference>
<dbReference type="InterPro" id="IPR009951">
    <property type="entry name" value="Host-nuc_inhib_Gam"/>
</dbReference>
<reference evidence="1 2" key="1">
    <citation type="submission" date="2017-07" db="EMBL/GenBank/DDBJ databases">
        <title>Draft Genome Sequences of Select Purple Nonsulfur Bacteria.</title>
        <authorList>
            <person name="Lasarre B."/>
            <person name="Mckinlay J.B."/>
        </authorList>
    </citation>
    <scope>NUCLEOTIDE SEQUENCE [LARGE SCALE GENOMIC DNA]</scope>
    <source>
        <strain evidence="1 2">DSM 11907</strain>
    </source>
</reference>
<dbReference type="EMBL" id="NPEU01000968">
    <property type="protein sequence ID" value="RAI26172.1"/>
    <property type="molecule type" value="Genomic_DNA"/>
</dbReference>
<feature type="non-terminal residue" evidence="1">
    <location>
        <position position="166"/>
    </location>
</feature>
<dbReference type="RefSeq" id="WP_111360786.1">
    <property type="nucleotide sequence ID" value="NZ_NPEU01000968.1"/>
</dbReference>
<dbReference type="Pfam" id="PF07352">
    <property type="entry name" value="Phage_Mu_Gam"/>
    <property type="match status" value="1"/>
</dbReference>